<dbReference type="Gene3D" id="3.40.50.720">
    <property type="entry name" value="NAD(P)-binding Rossmann-like Domain"/>
    <property type="match status" value="2"/>
</dbReference>
<name>A0A3S3YFX2_9RHOB</name>
<accession>A0A3S3YFX2</accession>
<dbReference type="PANTHER" id="PTHR43318">
    <property type="entry name" value="UDP-N-ACETYLGLUCOSAMINE 4,6-DEHYDRATASE"/>
    <property type="match status" value="1"/>
</dbReference>
<dbReference type="InterPro" id="IPR036291">
    <property type="entry name" value="NAD(P)-bd_dom_sf"/>
</dbReference>
<proteinExistence type="inferred from homology"/>
<dbReference type="SUPFAM" id="SSF51735">
    <property type="entry name" value="NAD(P)-binding Rossmann-fold domains"/>
    <property type="match status" value="2"/>
</dbReference>
<feature type="transmembrane region" description="Helical" evidence="3">
    <location>
        <begin position="21"/>
        <end position="40"/>
    </location>
</feature>
<protein>
    <submittedName>
        <fullName evidence="5">Polysaccharide biosynthesis protein</fullName>
    </submittedName>
</protein>
<evidence type="ECO:0000256" key="1">
    <source>
        <dbReference type="ARBA" id="ARBA00007430"/>
    </source>
</evidence>
<keyword evidence="3" id="KW-1133">Transmembrane helix</keyword>
<feature type="region of interest" description="Disordered" evidence="2">
    <location>
        <begin position="627"/>
        <end position="657"/>
    </location>
</feature>
<feature type="transmembrane region" description="Helical" evidence="3">
    <location>
        <begin position="115"/>
        <end position="136"/>
    </location>
</feature>
<keyword evidence="6" id="KW-1185">Reference proteome</keyword>
<gene>
    <name evidence="5" type="ORF">EP867_13520</name>
</gene>
<dbReference type="CDD" id="cd05237">
    <property type="entry name" value="UDP_invert_4-6DH_SDR_e"/>
    <property type="match status" value="1"/>
</dbReference>
<feature type="transmembrane region" description="Helical" evidence="3">
    <location>
        <begin position="83"/>
        <end position="109"/>
    </location>
</feature>
<dbReference type="AlphaFoldDB" id="A0A3S3YFX2"/>
<evidence type="ECO:0000256" key="2">
    <source>
        <dbReference type="SAM" id="MobiDB-lite"/>
    </source>
</evidence>
<dbReference type="InterPro" id="IPR003869">
    <property type="entry name" value="Polysac_CapD-like"/>
</dbReference>
<feature type="compositionally biased region" description="Basic and acidic residues" evidence="2">
    <location>
        <begin position="637"/>
        <end position="646"/>
    </location>
</feature>
<feature type="domain" description="Polysaccharide biosynthesis protein CapD-like" evidence="4">
    <location>
        <begin position="284"/>
        <end position="581"/>
    </location>
</feature>
<dbReference type="EMBL" id="SBLC01000020">
    <property type="protein sequence ID" value="RWY39647.1"/>
    <property type="molecule type" value="Genomic_DNA"/>
</dbReference>
<evidence type="ECO:0000313" key="6">
    <source>
        <dbReference type="Proteomes" id="UP000287168"/>
    </source>
</evidence>
<dbReference type="Proteomes" id="UP000287168">
    <property type="component" value="Unassembled WGS sequence"/>
</dbReference>
<dbReference type="PANTHER" id="PTHR43318:SF1">
    <property type="entry name" value="POLYSACCHARIDE BIOSYNTHESIS PROTEIN EPSC-RELATED"/>
    <property type="match status" value="1"/>
</dbReference>
<dbReference type="Pfam" id="PF13727">
    <property type="entry name" value="CoA_binding_3"/>
    <property type="match status" value="1"/>
</dbReference>
<keyword evidence="3" id="KW-0812">Transmembrane</keyword>
<organism evidence="5 6">
    <name type="scientific">Falsigemmobacter intermedius</name>
    <dbReference type="NCBI Taxonomy" id="1553448"/>
    <lineage>
        <taxon>Bacteria</taxon>
        <taxon>Pseudomonadati</taxon>
        <taxon>Pseudomonadota</taxon>
        <taxon>Alphaproteobacteria</taxon>
        <taxon>Rhodobacterales</taxon>
        <taxon>Paracoccaceae</taxon>
        <taxon>Falsigemmobacter</taxon>
    </lineage>
</organism>
<comment type="caution">
    <text evidence="5">The sequence shown here is derived from an EMBL/GenBank/DDBJ whole genome shotgun (WGS) entry which is preliminary data.</text>
</comment>
<evidence type="ECO:0000259" key="4">
    <source>
        <dbReference type="Pfam" id="PF02719"/>
    </source>
</evidence>
<evidence type="ECO:0000256" key="3">
    <source>
        <dbReference type="SAM" id="Phobius"/>
    </source>
</evidence>
<keyword evidence="3" id="KW-0472">Membrane</keyword>
<comment type="similarity">
    <text evidence="1">Belongs to the polysaccharide synthase family.</text>
</comment>
<sequence>MHSMLNSLLSLSRGRKRALQVLADALLMTVSYGTALLLRIGDPAALAVQKNWLAFSVALPVSLFVFVRLGFYRAVIRYVGTRAVITITTGVVLSSLAMGAALVAFQVQVPLTVPVIYALCAFMTVGGVRFAFRALYLRGNSRSRIRVIIYGAGQSGRQTAQSLRDGADFNPVAFVDDNPELWGATLNGLRVFRSEDLPKLIRDYQVGRLLLAIPSASAGARAQILRRLDHIPIHIQTLPDMDQILRGRHRLGDVTDVPVEDLLGRDVVPPDPDLMDIDIRGRVVMVTGGGGSIGSELCRQILRQQPLELILVDQSEYALYAAGQELRRLALHEGAGLRITQCLMSVCDREGLEKQMRLRGVETVYHAAAYKHVSLIETNPFPAVKNNVFGTLACVQAAAAAQVKKFVLISTDKAVRPASIMGATKRVAELICLAEAATPGAMRIAIVRFGNVLASSGSVVPLFRRQIAAGGPVTVTHPEVTRYFMTIPEAAQLVIQAGAMARGGGGGLFLLDMGEPVKIVDLAQRMIRIAGLRPILCETVPEAGLPMGSLAIRFTGLTPGEKLHEELLTSGEATPTRHPRILNSPEALPDSVSLKKFLQALSRCTASEDLVTLQHLLHDELIGYGALRPPPRSPGIPRDRSKENHGRSNPLFKEAFS</sequence>
<evidence type="ECO:0000313" key="5">
    <source>
        <dbReference type="EMBL" id="RWY39647.1"/>
    </source>
</evidence>
<dbReference type="Pfam" id="PF02719">
    <property type="entry name" value="Polysacc_synt_2"/>
    <property type="match status" value="1"/>
</dbReference>
<dbReference type="OrthoDB" id="9803111at2"/>
<dbReference type="InterPro" id="IPR051203">
    <property type="entry name" value="Polysaccharide_Synthase-Rel"/>
</dbReference>
<feature type="transmembrane region" description="Helical" evidence="3">
    <location>
        <begin position="52"/>
        <end position="71"/>
    </location>
</feature>
<reference evidence="5 6" key="1">
    <citation type="journal article" date="2015" name="Int. J. Syst. Evol. Microbiol.">
        <title>Gemmobacter intermedius sp. nov., isolated from a white stork (Ciconia ciconia).</title>
        <authorList>
            <person name="Kampfer P."/>
            <person name="Jerzak L."/>
            <person name="Wilharm G."/>
            <person name="Golke J."/>
            <person name="Busse H.J."/>
            <person name="Glaeser S.P."/>
        </authorList>
    </citation>
    <scope>NUCLEOTIDE SEQUENCE [LARGE SCALE GENOMIC DNA]</scope>
    <source>
        <strain evidence="5 6">119/4</strain>
    </source>
</reference>